<comment type="caution">
    <text evidence="2">The sequence shown here is derived from an EMBL/GenBank/DDBJ whole genome shotgun (WGS) entry which is preliminary data.</text>
</comment>
<organism evidence="2 3">
    <name type="scientific">Mycena maculata</name>
    <dbReference type="NCBI Taxonomy" id="230809"/>
    <lineage>
        <taxon>Eukaryota</taxon>
        <taxon>Fungi</taxon>
        <taxon>Dikarya</taxon>
        <taxon>Basidiomycota</taxon>
        <taxon>Agaricomycotina</taxon>
        <taxon>Agaricomycetes</taxon>
        <taxon>Agaricomycetidae</taxon>
        <taxon>Agaricales</taxon>
        <taxon>Marasmiineae</taxon>
        <taxon>Mycenaceae</taxon>
        <taxon>Mycena</taxon>
    </lineage>
</organism>
<dbReference type="Proteomes" id="UP001215280">
    <property type="component" value="Unassembled WGS sequence"/>
</dbReference>
<reference evidence="2" key="1">
    <citation type="submission" date="2023-03" db="EMBL/GenBank/DDBJ databases">
        <title>Massive genome expansion in bonnet fungi (Mycena s.s.) driven by repeated elements and novel gene families across ecological guilds.</title>
        <authorList>
            <consortium name="Lawrence Berkeley National Laboratory"/>
            <person name="Harder C.B."/>
            <person name="Miyauchi S."/>
            <person name="Viragh M."/>
            <person name="Kuo A."/>
            <person name="Thoen E."/>
            <person name="Andreopoulos B."/>
            <person name="Lu D."/>
            <person name="Skrede I."/>
            <person name="Drula E."/>
            <person name="Henrissat B."/>
            <person name="Morin E."/>
            <person name="Kohler A."/>
            <person name="Barry K."/>
            <person name="LaButti K."/>
            <person name="Morin E."/>
            <person name="Salamov A."/>
            <person name="Lipzen A."/>
            <person name="Mereny Z."/>
            <person name="Hegedus B."/>
            <person name="Baldrian P."/>
            <person name="Stursova M."/>
            <person name="Weitz H."/>
            <person name="Taylor A."/>
            <person name="Grigoriev I.V."/>
            <person name="Nagy L.G."/>
            <person name="Martin F."/>
            <person name="Kauserud H."/>
        </authorList>
    </citation>
    <scope>NUCLEOTIDE SEQUENCE</scope>
    <source>
        <strain evidence="2">CBHHK188m</strain>
    </source>
</reference>
<gene>
    <name evidence="2" type="ORF">DFH07DRAFT_784286</name>
</gene>
<feature type="compositionally biased region" description="Low complexity" evidence="1">
    <location>
        <begin position="37"/>
        <end position="86"/>
    </location>
</feature>
<evidence type="ECO:0000256" key="1">
    <source>
        <dbReference type="SAM" id="MobiDB-lite"/>
    </source>
</evidence>
<evidence type="ECO:0008006" key="4">
    <source>
        <dbReference type="Google" id="ProtNLM"/>
    </source>
</evidence>
<feature type="compositionally biased region" description="Acidic residues" evidence="1">
    <location>
        <begin position="252"/>
        <end position="265"/>
    </location>
</feature>
<evidence type="ECO:0000313" key="2">
    <source>
        <dbReference type="EMBL" id="KAJ7720744.1"/>
    </source>
</evidence>
<accession>A0AAD7HHJ9</accession>
<evidence type="ECO:0000313" key="3">
    <source>
        <dbReference type="Proteomes" id="UP001215280"/>
    </source>
</evidence>
<protein>
    <recommendedName>
        <fullName evidence="4">DDE Tnp4 domain-containing protein</fullName>
    </recommendedName>
</protein>
<feature type="region of interest" description="Disordered" evidence="1">
    <location>
        <begin position="248"/>
        <end position="279"/>
    </location>
</feature>
<sequence>MPSIGLRAVLLEDIRAHHCDLLHLRLRRRALDVMSDLSSDSDSFSGTSSDSDNSDISDMSMLSPDSPDSDVVMLSDSSRSASSSDSDLSEADSDFEEAYYLSYERRYRALLHEIETTRVLEPGPSVPKLSQLPLLDHFREFSIERWRHYMHAKRSGDTGLFDSIWEKQIRIRVEHCIGLLKGRFQSLFQLRIQVYDHKRHLWAIMWIRCCIILHNLIIRLESGAINEEWRQEMYNEWYAREGEQLRRRQLQDDSDDSDGDGSDGDADLRQAQHAAMTDGEHFRRKVMNALFDNPSSGAVRRT</sequence>
<name>A0AAD7HHJ9_9AGAR</name>
<dbReference type="EMBL" id="JARJLG010000275">
    <property type="protein sequence ID" value="KAJ7720744.1"/>
    <property type="molecule type" value="Genomic_DNA"/>
</dbReference>
<proteinExistence type="predicted"/>
<keyword evidence="3" id="KW-1185">Reference proteome</keyword>
<feature type="region of interest" description="Disordered" evidence="1">
    <location>
        <begin position="37"/>
        <end position="89"/>
    </location>
</feature>
<dbReference type="AlphaFoldDB" id="A0AAD7HHJ9"/>